<dbReference type="InterPro" id="IPR042257">
    <property type="entry name" value="DGOK_C"/>
</dbReference>
<keyword evidence="1" id="KW-0808">Transferase</keyword>
<dbReference type="Proteomes" id="UP000295689">
    <property type="component" value="Unassembled WGS sequence"/>
</dbReference>
<dbReference type="InterPro" id="IPR007729">
    <property type="entry name" value="DGOK"/>
</dbReference>
<name>A0A4R2BNR6_9BACI</name>
<organism evidence="1 2">
    <name type="scientific">Mesobacillus foraminis</name>
    <dbReference type="NCBI Taxonomy" id="279826"/>
    <lineage>
        <taxon>Bacteria</taxon>
        <taxon>Bacillati</taxon>
        <taxon>Bacillota</taxon>
        <taxon>Bacilli</taxon>
        <taxon>Bacillales</taxon>
        <taxon>Bacillaceae</taxon>
        <taxon>Mesobacillus</taxon>
    </lineage>
</organism>
<dbReference type="InterPro" id="IPR042258">
    <property type="entry name" value="DGOK_N"/>
</dbReference>
<dbReference type="Gene3D" id="3.30.420.300">
    <property type="entry name" value="2-keto-3-deoxy-galactonokinase, substrate binding domain"/>
    <property type="match status" value="1"/>
</dbReference>
<gene>
    <name evidence="1" type="ORF">EV146_101483</name>
</gene>
<dbReference type="GO" id="GO:0034194">
    <property type="term" value="P:D-galactonate catabolic process"/>
    <property type="evidence" value="ECO:0007669"/>
    <property type="project" value="InterPro"/>
</dbReference>
<proteinExistence type="predicted"/>
<dbReference type="GO" id="GO:0008671">
    <property type="term" value="F:2-dehydro-3-deoxygalactonokinase activity"/>
    <property type="evidence" value="ECO:0007669"/>
    <property type="project" value="InterPro"/>
</dbReference>
<keyword evidence="2" id="KW-1185">Reference proteome</keyword>
<reference evidence="1 2" key="1">
    <citation type="journal article" date="2015" name="Stand. Genomic Sci.">
        <title>Genomic Encyclopedia of Bacterial and Archaeal Type Strains, Phase III: the genomes of soil and plant-associated and newly described type strains.</title>
        <authorList>
            <person name="Whitman W.B."/>
            <person name="Woyke T."/>
            <person name="Klenk H.P."/>
            <person name="Zhou Y."/>
            <person name="Lilburn T.G."/>
            <person name="Beck B.J."/>
            <person name="De Vos P."/>
            <person name="Vandamme P."/>
            <person name="Eisen J.A."/>
            <person name="Garrity G."/>
            <person name="Hugenholtz P."/>
            <person name="Kyrpides N.C."/>
        </authorList>
    </citation>
    <scope>NUCLEOTIDE SEQUENCE [LARGE SCALE GENOMIC DNA]</scope>
    <source>
        <strain evidence="1 2">CV53</strain>
    </source>
</reference>
<protein>
    <submittedName>
        <fullName evidence="1">2-dehydro-3-deoxygalactonokinase</fullName>
    </submittedName>
</protein>
<evidence type="ECO:0000313" key="2">
    <source>
        <dbReference type="Proteomes" id="UP000295689"/>
    </source>
</evidence>
<accession>A0A4R2BNR6</accession>
<evidence type="ECO:0000313" key="1">
    <source>
        <dbReference type="EMBL" id="TCN28152.1"/>
    </source>
</evidence>
<dbReference type="AlphaFoldDB" id="A0A4R2BNR6"/>
<dbReference type="Gene3D" id="3.30.420.310">
    <property type="entry name" value="2-keto-3-deoxy-galactonokinase, C-terminal domain"/>
    <property type="match status" value="1"/>
</dbReference>
<dbReference type="CDD" id="cd24012">
    <property type="entry name" value="ASKHA_NBD_KDGal-kinase"/>
    <property type="match status" value="1"/>
</dbReference>
<comment type="caution">
    <text evidence="1">The sequence shown here is derived from an EMBL/GenBank/DDBJ whole genome shotgun (WGS) entry which is preliminary data.</text>
</comment>
<keyword evidence="1" id="KW-0418">Kinase</keyword>
<sequence>MRMYMITIDSGTTNSRIRLVREKDTKVLDVIKKPVGVRNTAITGNSDSLKTRLSEGLQELIFRNALEKEQIQYIVAAGMITSDLGLYKVDHIEAPSKIEDFARSSEVQRFEWFLDIPCIFIPGMKNRAGAFKGIQADGISQLDVMRGEEVETFGLLKQLGLTGKGSILLPGSHTKFVFVNNGEIESCYTTLGGEAIHSISRGTILSDSLSKNLVASIEPEHLLAGYQSSKKYGLTRALFQVRLLHLYDIMNENQRSNYLVGAVIASDMAEHMIRRLKEQEWVVIGGGNPLRKAFAQVFSYLGFSHVIEAADEQADLSTVIGSRAIGNLVSLTKG</sequence>
<dbReference type="EMBL" id="SLVV01000001">
    <property type="protein sequence ID" value="TCN28152.1"/>
    <property type="molecule type" value="Genomic_DNA"/>
</dbReference>
<dbReference type="Pfam" id="PF05035">
    <property type="entry name" value="DGOK"/>
    <property type="match status" value="1"/>
</dbReference>